<sequence>MLILASRTVQNVALDGKSTLLISALLSRVEEEAAPSQATVKEEEEEVVEISGSEDDFEIFNQTLPLEPPVVDLGHLPLAQVSHGDTTLPNLILLIRRGRGTKREKRWRRKERAFPLRRLSSRGETRQPKLPIPDPQVKGLWWKGGLITMPRSMKKHKAFLSLKREFALADQATHRAKKLVNSSHRQMKEEEGRRITAMDAFNVVEKRIQELNNKLIEADQDKKSTEAALEGAERQAETREQIGVLKKKLEEAEKARDQAKQDGYEVGVAETEEALRAEVSGEAEQVKVAEKEKDTAKGAVPQATKSPAAPKDSFKGK</sequence>
<dbReference type="AlphaFoldDB" id="A0AAW2E285"/>
<gene>
    <name evidence="2" type="ORF">SO802_003241</name>
</gene>
<name>A0AAW2E285_9ROSI</name>
<evidence type="ECO:0000313" key="2">
    <source>
        <dbReference type="EMBL" id="KAL0016172.1"/>
    </source>
</evidence>
<feature type="compositionally biased region" description="Basic and acidic residues" evidence="1">
    <location>
        <begin position="284"/>
        <end position="296"/>
    </location>
</feature>
<protein>
    <submittedName>
        <fullName evidence="2">Uncharacterized protein</fullName>
    </submittedName>
</protein>
<feature type="region of interest" description="Disordered" evidence="1">
    <location>
        <begin position="276"/>
        <end position="317"/>
    </location>
</feature>
<reference evidence="2 3" key="1">
    <citation type="submission" date="2024-01" db="EMBL/GenBank/DDBJ databases">
        <title>A telomere-to-telomere, gap-free genome of sweet tea (Lithocarpus litseifolius).</title>
        <authorList>
            <person name="Zhou J."/>
        </authorList>
    </citation>
    <scope>NUCLEOTIDE SEQUENCE [LARGE SCALE GENOMIC DNA]</scope>
    <source>
        <strain evidence="2">Zhou-2022a</strain>
        <tissue evidence="2">Leaf</tissue>
    </source>
</reference>
<dbReference type="EMBL" id="JAZDWU010000001">
    <property type="protein sequence ID" value="KAL0016172.1"/>
    <property type="molecule type" value="Genomic_DNA"/>
</dbReference>
<dbReference type="Proteomes" id="UP001459277">
    <property type="component" value="Unassembled WGS sequence"/>
</dbReference>
<evidence type="ECO:0000313" key="3">
    <source>
        <dbReference type="Proteomes" id="UP001459277"/>
    </source>
</evidence>
<comment type="caution">
    <text evidence="2">The sequence shown here is derived from an EMBL/GenBank/DDBJ whole genome shotgun (WGS) entry which is preliminary data.</text>
</comment>
<organism evidence="2 3">
    <name type="scientific">Lithocarpus litseifolius</name>
    <dbReference type="NCBI Taxonomy" id="425828"/>
    <lineage>
        <taxon>Eukaryota</taxon>
        <taxon>Viridiplantae</taxon>
        <taxon>Streptophyta</taxon>
        <taxon>Embryophyta</taxon>
        <taxon>Tracheophyta</taxon>
        <taxon>Spermatophyta</taxon>
        <taxon>Magnoliopsida</taxon>
        <taxon>eudicotyledons</taxon>
        <taxon>Gunneridae</taxon>
        <taxon>Pentapetalae</taxon>
        <taxon>rosids</taxon>
        <taxon>fabids</taxon>
        <taxon>Fagales</taxon>
        <taxon>Fagaceae</taxon>
        <taxon>Lithocarpus</taxon>
    </lineage>
</organism>
<accession>A0AAW2E285</accession>
<evidence type="ECO:0000256" key="1">
    <source>
        <dbReference type="SAM" id="MobiDB-lite"/>
    </source>
</evidence>
<keyword evidence="3" id="KW-1185">Reference proteome</keyword>
<proteinExistence type="predicted"/>